<sequence>MEPESAIPAHLRQERALQPKTPHNYSPPFPAYCARFAEKTKNLAMAVIGAQFKSVNAESRDSVDILNSFLSPSNCADSPPSFSEMSSFTDRTGFYNIAIIAYWSSSDSYQRWVDGSGFGSWWTLLNPEEQTHGWFLEVFLPPIERFETVFSSDTSPEGAAHMQESFSAPIREHGYWGSMRDRLPISQTHTLNGEQARLTCIQGGTPKVLNERIKVPGKENIAVIRSGQDWMSTTESERELYLTTMNPILVKGMNFLSDHGREVGCYNCRLMDIIDPATKKADKDRTFGLAYFDELASLERWSREHKTHLDIFGGFLKYTKTLDNVITLKLFHEVLVLEPEQQIFEYVCCHERTGMLDSWQGPATQ</sequence>
<reference evidence="1" key="1">
    <citation type="submission" date="2022-08" db="EMBL/GenBank/DDBJ databases">
        <title>Genome Sequence of Lecanicillium fungicola.</title>
        <authorList>
            <person name="Buettner E."/>
        </authorList>
    </citation>
    <scope>NUCLEOTIDE SEQUENCE</scope>
    <source>
        <strain evidence="1">Babe33</strain>
    </source>
</reference>
<evidence type="ECO:0000313" key="2">
    <source>
        <dbReference type="Proteomes" id="UP001143910"/>
    </source>
</evidence>
<dbReference type="EMBL" id="JANJQO010000453">
    <property type="protein sequence ID" value="KAJ2977632.1"/>
    <property type="molecule type" value="Genomic_DNA"/>
</dbReference>
<comment type="caution">
    <text evidence="1">The sequence shown here is derived from an EMBL/GenBank/DDBJ whole genome shotgun (WGS) entry which is preliminary data.</text>
</comment>
<protein>
    <submittedName>
        <fullName evidence="1">Uncharacterized protein</fullName>
    </submittedName>
</protein>
<keyword evidence="2" id="KW-1185">Reference proteome</keyword>
<name>A0ACC1NE79_9HYPO</name>
<dbReference type="Proteomes" id="UP001143910">
    <property type="component" value="Unassembled WGS sequence"/>
</dbReference>
<proteinExistence type="predicted"/>
<evidence type="ECO:0000313" key="1">
    <source>
        <dbReference type="EMBL" id="KAJ2977632.1"/>
    </source>
</evidence>
<accession>A0ACC1NE79</accession>
<gene>
    <name evidence="1" type="ORF">NQ176_g4261</name>
</gene>
<organism evidence="1 2">
    <name type="scientific">Zarea fungicola</name>
    <dbReference type="NCBI Taxonomy" id="93591"/>
    <lineage>
        <taxon>Eukaryota</taxon>
        <taxon>Fungi</taxon>
        <taxon>Dikarya</taxon>
        <taxon>Ascomycota</taxon>
        <taxon>Pezizomycotina</taxon>
        <taxon>Sordariomycetes</taxon>
        <taxon>Hypocreomycetidae</taxon>
        <taxon>Hypocreales</taxon>
        <taxon>Cordycipitaceae</taxon>
        <taxon>Zarea</taxon>
    </lineage>
</organism>